<gene>
    <name evidence="1" type="ORF">NCTC9419_05849</name>
</gene>
<evidence type="ECO:0000313" key="1">
    <source>
        <dbReference type="EMBL" id="VEA74196.1"/>
    </source>
</evidence>
<proteinExistence type="predicted"/>
<reference evidence="1 2" key="1">
    <citation type="submission" date="2018-12" db="EMBL/GenBank/DDBJ databases">
        <authorList>
            <consortium name="Pathogen Informatics"/>
        </authorList>
    </citation>
    <scope>NUCLEOTIDE SEQUENCE [LARGE SCALE GENOMIC DNA]</scope>
    <source>
        <strain evidence="1 2">NCTC9419</strain>
    </source>
</reference>
<dbReference type="Proteomes" id="UP000271603">
    <property type="component" value="Chromosome"/>
</dbReference>
<protein>
    <submittedName>
        <fullName evidence="1">Uncharacterized protein</fullName>
    </submittedName>
</protein>
<dbReference type="EMBL" id="LR134155">
    <property type="protein sequence ID" value="VEA74196.1"/>
    <property type="molecule type" value="Genomic_DNA"/>
</dbReference>
<evidence type="ECO:0000313" key="2">
    <source>
        <dbReference type="Proteomes" id="UP000271603"/>
    </source>
</evidence>
<dbReference type="AlphaFoldDB" id="A0A3S4GQ22"/>
<sequence length="98" mass="11012">MGRSTSRRSRSRLGRIRSAMRAQAQYWKMYAAMKLRRLRVPTPLVLLAGAIMSFLVLGLMMVSVVAIDIITTLFLLCRKMLGAGRHPQGKRTLHAGSR</sequence>
<accession>A0A3S4GQ22</accession>
<dbReference type="RefSeq" id="WP_128144884.1">
    <property type="nucleotide sequence ID" value="NZ_CP042353.1"/>
</dbReference>
<name>A0A3S4GQ22_SERRU</name>
<organism evidence="1 2">
    <name type="scientific">Serratia rubidaea</name>
    <name type="common">Serratia marinorubra</name>
    <dbReference type="NCBI Taxonomy" id="61652"/>
    <lineage>
        <taxon>Bacteria</taxon>
        <taxon>Pseudomonadati</taxon>
        <taxon>Pseudomonadota</taxon>
        <taxon>Gammaproteobacteria</taxon>
        <taxon>Enterobacterales</taxon>
        <taxon>Yersiniaceae</taxon>
        <taxon>Serratia</taxon>
    </lineage>
</organism>